<dbReference type="SUPFAM" id="SSF69065">
    <property type="entry name" value="RNase III domain-like"/>
    <property type="match status" value="1"/>
</dbReference>
<keyword evidence="4" id="KW-1185">Reference proteome</keyword>
<dbReference type="EMBL" id="MDYN01000142">
    <property type="protein sequence ID" value="OQD75877.1"/>
    <property type="molecule type" value="Genomic_DNA"/>
</dbReference>
<accession>A0A1V6PGN7</accession>
<reference evidence="4" key="1">
    <citation type="journal article" date="2017" name="Nat. Microbiol.">
        <title>Global analysis of biosynthetic gene clusters reveals vast potential of secondary metabolite production in Penicillium species.</title>
        <authorList>
            <person name="Nielsen J.C."/>
            <person name="Grijseels S."/>
            <person name="Prigent S."/>
            <person name="Ji B."/>
            <person name="Dainat J."/>
            <person name="Nielsen K.F."/>
            <person name="Frisvad J.C."/>
            <person name="Workman M."/>
            <person name="Nielsen J."/>
        </authorList>
    </citation>
    <scope>NUCLEOTIDE SEQUENCE [LARGE SCALE GENOMIC DNA]</scope>
    <source>
        <strain evidence="4">IBT 31811</strain>
    </source>
</reference>
<evidence type="ECO:0000313" key="4">
    <source>
        <dbReference type="Proteomes" id="UP000191672"/>
    </source>
</evidence>
<keyword evidence="2" id="KW-1133">Transmembrane helix</keyword>
<keyword evidence="2" id="KW-0472">Membrane</keyword>
<feature type="transmembrane region" description="Helical" evidence="2">
    <location>
        <begin position="42"/>
        <end position="64"/>
    </location>
</feature>
<feature type="region of interest" description="Disordered" evidence="1">
    <location>
        <begin position="219"/>
        <end position="239"/>
    </location>
</feature>
<dbReference type="GO" id="GO:0004525">
    <property type="term" value="F:ribonuclease III activity"/>
    <property type="evidence" value="ECO:0007669"/>
    <property type="project" value="InterPro"/>
</dbReference>
<evidence type="ECO:0008006" key="5">
    <source>
        <dbReference type="Google" id="ProtNLM"/>
    </source>
</evidence>
<dbReference type="AlphaFoldDB" id="A0A1V6PGN7"/>
<comment type="caution">
    <text evidence="3">The sequence shown here is derived from an EMBL/GenBank/DDBJ whole genome shotgun (WGS) entry which is preliminary data.</text>
</comment>
<dbReference type="STRING" id="416450.A0A1V6PGN7"/>
<name>A0A1V6PGN7_9EURO</name>
<organism evidence="3 4">
    <name type="scientific">Penicillium antarcticum</name>
    <dbReference type="NCBI Taxonomy" id="416450"/>
    <lineage>
        <taxon>Eukaryota</taxon>
        <taxon>Fungi</taxon>
        <taxon>Dikarya</taxon>
        <taxon>Ascomycota</taxon>
        <taxon>Pezizomycotina</taxon>
        <taxon>Eurotiomycetes</taxon>
        <taxon>Eurotiomycetidae</taxon>
        <taxon>Eurotiales</taxon>
        <taxon>Aspergillaceae</taxon>
        <taxon>Penicillium</taxon>
    </lineage>
</organism>
<protein>
    <recommendedName>
        <fullName evidence="5">RNase III domain-containing protein</fullName>
    </recommendedName>
</protein>
<sequence length="634" mass="70852">MSKDSVEFIRKLVACPELTESDIDVALTAAGVDELLPDGNRILAQLGLAATGFLIDSSIAFIALSRDFTSKLKSRVNGIQHRADIAKRTGIDRHLKFDSRPGARSSGVLAVATSALIGAIYLRKKKCFMSVAKGLYSLGVLDEDVDRFNLMELFKDEQSDLLLTPSLVGNDPAQTSEVDVWSQEMPPLPDFPTTPDLGGLFNFESLYNENGLLKDILPDGRSFTGPRSQSHLTEDSGRPALERQVLEVCHPSAHQEMHNRRLEVDIPPGQGERHALPPRVHDNLSVNIELCQPDGFSGQPANQQSASRRFPCKRKDDSGMEIQNRKTKCVGVDFRSSLCREAEMSRALGLPPPEDSYFRPKIENMLLNLGRGMFSSLCTVLILVGGSQSLVALRAALKYTRELGAQRHSVQSRRWVSRDLTIHERFEIIGEIQDNTAFLQILRCNHILHLYRCTGSPVGRTSKFVIEAASHDELIGQPRARGNPRKIEVATAVNKMMRNIFPDLEPDSALYRRKRRAVLEFRKFGQRLHSLAECFGDAVLSLLHFERAGAVAGPVIIEKLILSPTDEAFERFVEILEESQGSLLREISWAATSAFDHLLYEDLRRRELFALEKMAPEDILKLPKGSQELRNLLQ</sequence>
<dbReference type="InterPro" id="IPR036389">
    <property type="entry name" value="RNase_III_sf"/>
</dbReference>
<keyword evidence="2" id="KW-0812">Transmembrane</keyword>
<proteinExistence type="predicted"/>
<feature type="region of interest" description="Disordered" evidence="1">
    <location>
        <begin position="297"/>
        <end position="318"/>
    </location>
</feature>
<gene>
    <name evidence="3" type="ORF">PENANT_c142G10245</name>
</gene>
<dbReference type="GO" id="GO:0006396">
    <property type="term" value="P:RNA processing"/>
    <property type="evidence" value="ECO:0007669"/>
    <property type="project" value="InterPro"/>
</dbReference>
<dbReference type="Proteomes" id="UP000191672">
    <property type="component" value="Unassembled WGS sequence"/>
</dbReference>
<evidence type="ECO:0000313" key="3">
    <source>
        <dbReference type="EMBL" id="OQD75877.1"/>
    </source>
</evidence>
<evidence type="ECO:0000256" key="2">
    <source>
        <dbReference type="SAM" id="Phobius"/>
    </source>
</evidence>
<feature type="transmembrane region" description="Helical" evidence="2">
    <location>
        <begin position="103"/>
        <end position="122"/>
    </location>
</feature>
<evidence type="ECO:0000256" key="1">
    <source>
        <dbReference type="SAM" id="MobiDB-lite"/>
    </source>
</evidence>